<feature type="transmembrane region" description="Helical" evidence="6">
    <location>
        <begin position="70"/>
        <end position="97"/>
    </location>
</feature>
<evidence type="ECO:0000256" key="4">
    <source>
        <dbReference type="ARBA" id="ARBA00023136"/>
    </source>
</evidence>
<dbReference type="InterPro" id="IPR027359">
    <property type="entry name" value="Volt_channel_dom_sf"/>
</dbReference>
<dbReference type="EMBL" id="BNCP01000103">
    <property type="protein sequence ID" value="GIL93486.1"/>
    <property type="molecule type" value="Genomic_DNA"/>
</dbReference>
<reference evidence="8" key="1">
    <citation type="journal article" date="2021" name="Proc. Natl. Acad. Sci. U.S.A.">
        <title>Three genomes in the algal genus Volvox reveal the fate of a haploid sex-determining region after a transition to homothallism.</title>
        <authorList>
            <person name="Yamamoto K."/>
            <person name="Hamaji T."/>
            <person name="Kawai-Toyooka H."/>
            <person name="Matsuzaki R."/>
            <person name="Takahashi F."/>
            <person name="Nishimura Y."/>
            <person name="Kawachi M."/>
            <person name="Noguchi H."/>
            <person name="Minakuchi Y."/>
            <person name="Umen J.G."/>
            <person name="Toyoda A."/>
            <person name="Nozaki H."/>
        </authorList>
    </citation>
    <scope>NUCLEOTIDE SEQUENCE</scope>
    <source>
        <strain evidence="8">NIES-3786</strain>
    </source>
</reference>
<name>A0A8J4D236_9CHLO</name>
<keyword evidence="4 6" id="KW-0472">Membrane</keyword>
<evidence type="ECO:0000256" key="5">
    <source>
        <dbReference type="SAM" id="MobiDB-lite"/>
    </source>
</evidence>
<evidence type="ECO:0000256" key="1">
    <source>
        <dbReference type="ARBA" id="ARBA00004141"/>
    </source>
</evidence>
<accession>A0A8J4D236</accession>
<feature type="domain" description="Ion transport" evidence="7">
    <location>
        <begin position="1"/>
        <end position="279"/>
    </location>
</feature>
<comment type="subcellular location">
    <subcellularLocation>
        <location evidence="1">Membrane</location>
        <topology evidence="1">Multi-pass membrane protein</topology>
    </subcellularLocation>
</comment>
<dbReference type="PANTHER" id="PTHR10037">
    <property type="entry name" value="VOLTAGE-GATED CATION CHANNEL CALCIUM AND SODIUM"/>
    <property type="match status" value="1"/>
</dbReference>
<protein>
    <recommendedName>
        <fullName evidence="7">Ion transport domain-containing protein</fullName>
    </recommendedName>
</protein>
<feature type="region of interest" description="Disordered" evidence="5">
    <location>
        <begin position="278"/>
        <end position="314"/>
    </location>
</feature>
<sequence>MVLKTIAMGFLFGNGSYLRDGWNVLDFLVVVMGYVSLLSPSNLTAIRAFRAMRPLRTINRVKGMKVLVNTMIDSLPLLLDVFLLCAFTFFLFSLVAVQLFAGVLKNRCGTPDFSGAFNVTLASSSSSNIGVGGSGLDALAAGTVVLANVSYEVPDDQSEDMCSGPLSSEVVWYLVDGKPVAEPGSKYAGRHCNGGTYCAPYGNPYDGLVSYDNILWSWLTIFQHITLSGWSDVMYMVMDAVNYWVWIFYVGLIIFGAFFMVNLALAVLAVNFSMEEEAEEEEEEEEQHARERQQQLQEQEKREEEVLKTSAHRSAGQRSLGAAAMGIVRLGAGGISTTSRLIAALKARRRAGGDDEDAALAGSDPPPDLGRLRRLVWPVAVSKGLELTTAALILINTVVMCINWYGMPYKVEQVTNYINYVLTVYFAVDVTVRLTAFGFARFFRVGMNVFDFIVVVLSLVEMIVDLLPSVAGVGPLSVLRAFRLLRIFRLARHWRELNALLTGMFKSVQASIMLVALMLLFLFVAALVGMQLFGYR</sequence>
<dbReference type="GO" id="GO:0001518">
    <property type="term" value="C:voltage-gated sodium channel complex"/>
    <property type="evidence" value="ECO:0007669"/>
    <property type="project" value="TreeGrafter"/>
</dbReference>
<keyword evidence="3 6" id="KW-1133">Transmembrane helix</keyword>
<feature type="transmembrane region" description="Helical" evidence="6">
    <location>
        <begin position="417"/>
        <end position="435"/>
    </location>
</feature>
<feature type="transmembrane region" description="Helical" evidence="6">
    <location>
        <begin position="512"/>
        <end position="533"/>
    </location>
</feature>
<keyword evidence="9" id="KW-1185">Reference proteome</keyword>
<feature type="transmembrane region" description="Helical" evidence="6">
    <location>
        <begin position="243"/>
        <end position="270"/>
    </location>
</feature>
<dbReference type="GO" id="GO:0005248">
    <property type="term" value="F:voltage-gated sodium channel activity"/>
    <property type="evidence" value="ECO:0007669"/>
    <property type="project" value="TreeGrafter"/>
</dbReference>
<dbReference type="InterPro" id="IPR005821">
    <property type="entry name" value="Ion_trans_dom"/>
</dbReference>
<dbReference type="Gene3D" id="1.10.287.70">
    <property type="match status" value="1"/>
</dbReference>
<keyword evidence="2 6" id="KW-0812">Transmembrane</keyword>
<gene>
    <name evidence="8" type="ORF">Vretifemale_20882</name>
</gene>
<evidence type="ECO:0000256" key="2">
    <source>
        <dbReference type="ARBA" id="ARBA00022692"/>
    </source>
</evidence>
<evidence type="ECO:0000259" key="7">
    <source>
        <dbReference type="Pfam" id="PF00520"/>
    </source>
</evidence>
<evidence type="ECO:0000313" key="9">
    <source>
        <dbReference type="Proteomes" id="UP000747110"/>
    </source>
</evidence>
<feature type="domain" description="Ion transport" evidence="7">
    <location>
        <begin position="386"/>
        <end position="533"/>
    </location>
</feature>
<dbReference type="PANTHER" id="PTHR10037:SF62">
    <property type="entry name" value="SODIUM CHANNEL PROTEIN 60E"/>
    <property type="match status" value="1"/>
</dbReference>
<dbReference type="OrthoDB" id="416585at2759"/>
<feature type="compositionally biased region" description="Basic and acidic residues" evidence="5">
    <location>
        <begin position="287"/>
        <end position="307"/>
    </location>
</feature>
<dbReference type="PRINTS" id="PR00169">
    <property type="entry name" value="KCHANNEL"/>
</dbReference>
<dbReference type="Gene3D" id="1.20.120.350">
    <property type="entry name" value="Voltage-gated potassium channels. Chain C"/>
    <property type="match status" value="2"/>
</dbReference>
<proteinExistence type="predicted"/>
<dbReference type="SUPFAM" id="SSF81324">
    <property type="entry name" value="Voltage-gated potassium channels"/>
    <property type="match status" value="2"/>
</dbReference>
<evidence type="ECO:0000256" key="3">
    <source>
        <dbReference type="ARBA" id="ARBA00022989"/>
    </source>
</evidence>
<dbReference type="AlphaFoldDB" id="A0A8J4D236"/>
<evidence type="ECO:0000313" key="8">
    <source>
        <dbReference type="EMBL" id="GIL93486.1"/>
    </source>
</evidence>
<dbReference type="Proteomes" id="UP000747110">
    <property type="component" value="Unassembled WGS sequence"/>
</dbReference>
<comment type="caution">
    <text evidence="8">The sequence shown here is derived from an EMBL/GenBank/DDBJ whole genome shotgun (WGS) entry which is preliminary data.</text>
</comment>
<feature type="transmembrane region" description="Helical" evidence="6">
    <location>
        <begin position="27"/>
        <end position="49"/>
    </location>
</feature>
<feature type="transmembrane region" description="Helical" evidence="6">
    <location>
        <begin position="384"/>
        <end position="405"/>
    </location>
</feature>
<dbReference type="Pfam" id="PF00520">
    <property type="entry name" value="Ion_trans"/>
    <property type="match status" value="2"/>
</dbReference>
<evidence type="ECO:0000256" key="6">
    <source>
        <dbReference type="SAM" id="Phobius"/>
    </source>
</evidence>
<organism evidence="8 9">
    <name type="scientific">Volvox reticuliferus</name>
    <dbReference type="NCBI Taxonomy" id="1737510"/>
    <lineage>
        <taxon>Eukaryota</taxon>
        <taxon>Viridiplantae</taxon>
        <taxon>Chlorophyta</taxon>
        <taxon>core chlorophytes</taxon>
        <taxon>Chlorophyceae</taxon>
        <taxon>CS clade</taxon>
        <taxon>Chlamydomonadales</taxon>
        <taxon>Volvocaceae</taxon>
        <taxon>Volvox</taxon>
    </lineage>
</organism>
<dbReference type="InterPro" id="IPR043203">
    <property type="entry name" value="VGCC_Ca_Na"/>
</dbReference>